<dbReference type="RefSeq" id="WP_022628819.1">
    <property type="nucleotide sequence ID" value="NZ_ATAE01000035.1"/>
</dbReference>
<proteinExistence type="predicted"/>
<evidence type="ECO:0000313" key="2">
    <source>
        <dbReference type="EMBL" id="ERN52496.1"/>
    </source>
</evidence>
<comment type="caution">
    <text evidence="2">The sequence shown here is derived from an EMBL/GenBank/DDBJ whole genome shotgun (WGS) entry which is preliminary data.</text>
</comment>
<feature type="transmembrane region" description="Helical" evidence="1">
    <location>
        <begin position="65"/>
        <end position="85"/>
    </location>
</feature>
<evidence type="ECO:0000313" key="3">
    <source>
        <dbReference type="Proteomes" id="UP000017170"/>
    </source>
</evidence>
<feature type="transmembrane region" description="Helical" evidence="1">
    <location>
        <begin position="37"/>
        <end position="53"/>
    </location>
</feature>
<sequence length="87" mass="9971">MEWFIYLLLINITSYVVMGYDKRQAIAKKRRVSEKNLFLLALIGGGVGTYIGMKEYRHKTKHRTFTAGIPIIITIQIIGVVFIILGR</sequence>
<reference evidence="2 3" key="1">
    <citation type="journal article" date="2013" name="Genome Announc.">
        <title>Genome Sequence of the Extreme Obligate Alkaliphile Bacillus marmarensis Strain DSM 21297.</title>
        <authorList>
            <person name="Wernick D.G."/>
            <person name="Choi K.Y."/>
            <person name="Tat C.A."/>
            <person name="Lafontaine Rivera J.G."/>
            <person name="Liao J.C."/>
        </authorList>
    </citation>
    <scope>NUCLEOTIDE SEQUENCE [LARGE SCALE GENOMIC DNA]</scope>
    <source>
        <strain evidence="2 3">DSM 21297</strain>
    </source>
</reference>
<name>U6SPD1_9BACI</name>
<protein>
    <submittedName>
        <fullName evidence="2">Membrane protein</fullName>
    </submittedName>
</protein>
<dbReference type="AlphaFoldDB" id="U6SPD1"/>
<evidence type="ECO:0000256" key="1">
    <source>
        <dbReference type="SAM" id="Phobius"/>
    </source>
</evidence>
<keyword evidence="1" id="KW-1133">Transmembrane helix</keyword>
<keyword evidence="1" id="KW-0812">Transmembrane</keyword>
<dbReference type="GO" id="GO:0003676">
    <property type="term" value="F:nucleic acid binding"/>
    <property type="evidence" value="ECO:0007669"/>
    <property type="project" value="InterPro"/>
</dbReference>
<dbReference type="InterPro" id="IPR010718">
    <property type="entry name" value="DUF1294"/>
</dbReference>
<dbReference type="Proteomes" id="UP000017170">
    <property type="component" value="Unassembled WGS sequence"/>
</dbReference>
<keyword evidence="1" id="KW-0472">Membrane</keyword>
<dbReference type="PIRSF" id="PIRSF002599">
    <property type="entry name" value="Cold_shock_A"/>
    <property type="match status" value="1"/>
</dbReference>
<dbReference type="EMBL" id="ATAE01000035">
    <property type="protein sequence ID" value="ERN52496.1"/>
    <property type="molecule type" value="Genomic_DNA"/>
</dbReference>
<dbReference type="Pfam" id="PF06961">
    <property type="entry name" value="DUF1294"/>
    <property type="match status" value="1"/>
</dbReference>
<dbReference type="PATRIC" id="fig|1188261.3.peg.2675"/>
<dbReference type="InterPro" id="IPR012156">
    <property type="entry name" value="Cold_shock_CspA"/>
</dbReference>
<keyword evidence="3" id="KW-1185">Reference proteome</keyword>
<accession>U6SPD1</accession>
<organism evidence="2 3">
    <name type="scientific">Alkalihalophilus marmarensis DSM 21297</name>
    <dbReference type="NCBI Taxonomy" id="1188261"/>
    <lineage>
        <taxon>Bacteria</taxon>
        <taxon>Bacillati</taxon>
        <taxon>Bacillota</taxon>
        <taxon>Bacilli</taxon>
        <taxon>Bacillales</taxon>
        <taxon>Bacillaceae</taxon>
        <taxon>Alkalihalophilus</taxon>
    </lineage>
</organism>
<gene>
    <name evidence="2" type="ORF">A33I_15865</name>
</gene>